<evidence type="ECO:0000313" key="1">
    <source>
        <dbReference type="EMBL" id="CAL8144079.1"/>
    </source>
</evidence>
<keyword evidence="2" id="KW-1185">Reference proteome</keyword>
<protein>
    <recommendedName>
        <fullName evidence="3">F-box domain-containing protein</fullName>
    </recommendedName>
</protein>
<dbReference type="EMBL" id="CAXLJM020000160">
    <property type="protein sequence ID" value="CAL8144079.1"/>
    <property type="molecule type" value="Genomic_DNA"/>
</dbReference>
<evidence type="ECO:0008006" key="3">
    <source>
        <dbReference type="Google" id="ProtNLM"/>
    </source>
</evidence>
<sequence>MRYISNGDVLRLRLTCKQINTEIIQRFGISSKINVRHDVSSPELSEFFSKTVCRWVHISKKCVFGDSIRLHDIFLHPEQLETLEIWGRVSYTFLLDVLLHCSNLIYLCLEGTISGDDVATVPRITMNTNRISLQRLRQLTCTATPAELILSSIIKGVSAPQLFQLYLRFDISNRLITEGLYHVMMKLAEFIENSPTIKLFSVQFYDTRLYVVMNLLHMHRLPKICIQNESELQQISSKLSKLGEKIQLFAVRIVGSPLLNLSFWKEFLRQQNELRSISISFGQLSWAGIVEVLAGNSSSLVRVSLGAEFITSEPMSLLVFATCKNLEELALSQRKLEGQTFIADLAVLKELPKFKQLDAYGTTLHMTMEDYKSVLEFPKHWILYVMCNVNGEFKSKKILKVRILIKNSFVSTDRKNHTTT</sequence>
<dbReference type="InterPro" id="IPR032675">
    <property type="entry name" value="LRR_dom_sf"/>
</dbReference>
<dbReference type="Proteomes" id="UP001642540">
    <property type="component" value="Unassembled WGS sequence"/>
</dbReference>
<dbReference type="SUPFAM" id="SSF52047">
    <property type="entry name" value="RNI-like"/>
    <property type="match status" value="1"/>
</dbReference>
<comment type="caution">
    <text evidence="1">The sequence shown here is derived from an EMBL/GenBank/DDBJ whole genome shotgun (WGS) entry which is preliminary data.</text>
</comment>
<dbReference type="Gene3D" id="3.80.10.10">
    <property type="entry name" value="Ribonuclease Inhibitor"/>
    <property type="match status" value="1"/>
</dbReference>
<proteinExistence type="predicted"/>
<organism evidence="1 2">
    <name type="scientific">Orchesella dallaii</name>
    <dbReference type="NCBI Taxonomy" id="48710"/>
    <lineage>
        <taxon>Eukaryota</taxon>
        <taxon>Metazoa</taxon>
        <taxon>Ecdysozoa</taxon>
        <taxon>Arthropoda</taxon>
        <taxon>Hexapoda</taxon>
        <taxon>Collembola</taxon>
        <taxon>Entomobryomorpha</taxon>
        <taxon>Entomobryoidea</taxon>
        <taxon>Orchesellidae</taxon>
        <taxon>Orchesellinae</taxon>
        <taxon>Orchesella</taxon>
    </lineage>
</organism>
<reference evidence="1 2" key="1">
    <citation type="submission" date="2024-08" db="EMBL/GenBank/DDBJ databases">
        <authorList>
            <person name="Cucini C."/>
            <person name="Frati F."/>
        </authorList>
    </citation>
    <scope>NUCLEOTIDE SEQUENCE [LARGE SCALE GENOMIC DNA]</scope>
</reference>
<accession>A0ABP1S6D4</accession>
<evidence type="ECO:0000313" key="2">
    <source>
        <dbReference type="Proteomes" id="UP001642540"/>
    </source>
</evidence>
<gene>
    <name evidence="1" type="ORF">ODALV1_LOCUS30069</name>
</gene>
<name>A0ABP1S6D4_9HEXA</name>